<dbReference type="Gene3D" id="3.50.50.60">
    <property type="entry name" value="FAD/NAD(P)-binding domain"/>
    <property type="match status" value="1"/>
</dbReference>
<dbReference type="KEGG" id="shc:Shell_0793"/>
<dbReference type="RefSeq" id="WP_013143104.1">
    <property type="nucleotide sequence ID" value="NC_014205.1"/>
</dbReference>
<evidence type="ECO:0000313" key="3">
    <source>
        <dbReference type="EMBL" id="ADI31906.1"/>
    </source>
</evidence>
<dbReference type="InterPro" id="IPR036188">
    <property type="entry name" value="FAD/NAD-bd_sf"/>
</dbReference>
<keyword evidence="4" id="KW-1185">Reference proteome</keyword>
<dbReference type="GeneID" id="9234082"/>
<dbReference type="STRING" id="591019.Shell_0793"/>
<evidence type="ECO:0000313" key="4">
    <source>
        <dbReference type="Proteomes" id="UP000002573"/>
    </source>
</evidence>
<accession>D7D810</accession>
<organism evidence="3 4">
    <name type="scientific">Staphylothermus hellenicus (strain DSM 12710 / JCM 10830 / BK20S6-10-b1 / P8)</name>
    <dbReference type="NCBI Taxonomy" id="591019"/>
    <lineage>
        <taxon>Archaea</taxon>
        <taxon>Thermoproteota</taxon>
        <taxon>Thermoprotei</taxon>
        <taxon>Desulfurococcales</taxon>
        <taxon>Desulfurococcaceae</taxon>
        <taxon>Staphylothermus</taxon>
    </lineage>
</organism>
<dbReference type="Gene3D" id="3.30.9.10">
    <property type="entry name" value="D-Amino Acid Oxidase, subunit A, domain 2"/>
    <property type="match status" value="1"/>
</dbReference>
<dbReference type="InterPro" id="IPR006076">
    <property type="entry name" value="FAD-dep_OxRdtase"/>
</dbReference>
<protein>
    <submittedName>
        <fullName evidence="3">FAD dependent oxidoreductase</fullName>
    </submittedName>
</protein>
<dbReference type="SUPFAM" id="SSF54373">
    <property type="entry name" value="FAD-linked reductases, C-terminal domain"/>
    <property type="match status" value="1"/>
</dbReference>
<reference evidence="3 4" key="2">
    <citation type="journal article" date="2011" name="Stand. Genomic Sci.">
        <title>Complete genome sequence of Staphylothermus hellenicus P8.</title>
        <authorList>
            <person name="Anderson I."/>
            <person name="Wirth R."/>
            <person name="Lucas S."/>
            <person name="Copeland A."/>
            <person name="Lapidus A."/>
            <person name="Cheng J.F."/>
            <person name="Goodwin L."/>
            <person name="Pitluck S."/>
            <person name="Davenport K."/>
            <person name="Detter J.C."/>
            <person name="Han C."/>
            <person name="Tapia R."/>
            <person name="Land M."/>
            <person name="Hauser L."/>
            <person name="Pati A."/>
            <person name="Mikhailova N."/>
            <person name="Woyke T."/>
            <person name="Klenk H.P."/>
            <person name="Kyrpides N."/>
            <person name="Ivanova N."/>
        </authorList>
    </citation>
    <scope>NUCLEOTIDE SEQUENCE [LARGE SCALE GENOMIC DNA]</scope>
    <source>
        <strain evidence="4">DSM 12710 / JCM 10830 / BK20S6-10-b1 / P8</strain>
    </source>
</reference>
<dbReference type="eggNOG" id="arCOG00755">
    <property type="taxonomic scope" value="Archaea"/>
</dbReference>
<dbReference type="PANTHER" id="PTHR13847">
    <property type="entry name" value="SARCOSINE DEHYDROGENASE-RELATED"/>
    <property type="match status" value="1"/>
</dbReference>
<dbReference type="HOGENOM" id="CLU_007884_4_1_2"/>
<keyword evidence="1" id="KW-0560">Oxidoreductase</keyword>
<name>D7D810_STAHD</name>
<evidence type="ECO:0000259" key="2">
    <source>
        <dbReference type="Pfam" id="PF01266"/>
    </source>
</evidence>
<dbReference type="AlphaFoldDB" id="D7D810"/>
<reference evidence="4" key="1">
    <citation type="submission" date="2010-05" db="EMBL/GenBank/DDBJ databases">
        <title>Complete sequence of Staphylothermus hellenicus DSM 12710.</title>
        <authorList>
            <consortium name="US DOE Joint Genome Institute"/>
            <person name="Lucas S."/>
            <person name="Copeland A."/>
            <person name="Lapidus A."/>
            <person name="Cheng J.-F."/>
            <person name="Bruce D."/>
            <person name="Goodwin L."/>
            <person name="Pitluck S."/>
            <person name="Davenport K."/>
            <person name="Detter J.C."/>
            <person name="Han C."/>
            <person name="Tapia R."/>
            <person name="Larimer F."/>
            <person name="Land M."/>
            <person name="Hauser L."/>
            <person name="Kyrpides N."/>
            <person name="Mikhailova N."/>
            <person name="Anderson I.J."/>
            <person name="Woyke T."/>
        </authorList>
    </citation>
    <scope>NUCLEOTIDE SEQUENCE [LARGE SCALE GENOMIC DNA]</scope>
    <source>
        <strain evidence="4">DSM 12710 / JCM 10830 / BK20S6-10-b1 / P8</strain>
    </source>
</reference>
<sequence length="380" mass="42686">MLTLKTKLLIIGAGIIGVMTAKFLVDKGFNDIVIVEKKYPGSGGTYRCATGIRASFTSLEHVELMKRSINLWPILSKQHNIPYKRGGYIWLLSRPEHVELFRKIVDFHHEHGISTKIISPEEIGEIVPTIRTDNLLAGVYDPLAGKASCFLALLNTLEYIKKKGVKVIINTPVYKLITRNNVVVGAETNKGFIEAEKILVSAGYGSKKILDTIGVNLPLENIPKHALITEAYKPLFDPLLIDWETSSYIVQVLHGGFLIGANIEEKPNTPPTNRIDYLFLAANIWAKYFPWLPYARILRYWTGYYVMTPDHHPVIGPIEKYENLYVATGFSGHGFMMSPAVGEAMAQYILGEKPNVPYIENLKPERFEKGKLVREIAVFG</sequence>
<feature type="domain" description="FAD dependent oxidoreductase" evidence="2">
    <location>
        <begin position="8"/>
        <end position="347"/>
    </location>
</feature>
<dbReference type="PANTHER" id="PTHR13847:SF287">
    <property type="entry name" value="FAD-DEPENDENT OXIDOREDUCTASE DOMAIN-CONTAINING PROTEIN 1"/>
    <property type="match status" value="1"/>
</dbReference>
<dbReference type="OrthoDB" id="168391at2157"/>
<dbReference type="EMBL" id="CP002051">
    <property type="protein sequence ID" value="ADI31906.1"/>
    <property type="molecule type" value="Genomic_DNA"/>
</dbReference>
<dbReference type="Proteomes" id="UP000002573">
    <property type="component" value="Chromosome"/>
</dbReference>
<dbReference type="Pfam" id="PF01266">
    <property type="entry name" value="DAO"/>
    <property type="match status" value="1"/>
</dbReference>
<dbReference type="GO" id="GO:0016491">
    <property type="term" value="F:oxidoreductase activity"/>
    <property type="evidence" value="ECO:0007669"/>
    <property type="project" value="UniProtKB-KW"/>
</dbReference>
<evidence type="ECO:0000256" key="1">
    <source>
        <dbReference type="ARBA" id="ARBA00023002"/>
    </source>
</evidence>
<dbReference type="SUPFAM" id="SSF51905">
    <property type="entry name" value="FAD/NAD(P)-binding domain"/>
    <property type="match status" value="1"/>
</dbReference>
<proteinExistence type="predicted"/>
<gene>
    <name evidence="3" type="ordered locus">Shell_0793</name>
</gene>
<dbReference type="GO" id="GO:0005737">
    <property type="term" value="C:cytoplasm"/>
    <property type="evidence" value="ECO:0007669"/>
    <property type="project" value="TreeGrafter"/>
</dbReference>